<evidence type="ECO:0000313" key="2">
    <source>
        <dbReference type="EMBL" id="QII10815.1"/>
    </source>
</evidence>
<accession>Q1Q1A0</accession>
<dbReference type="AlphaFoldDB" id="Q1Q1A0"/>
<dbReference type="EMBL" id="LT934425">
    <property type="protein sequence ID" value="SOH03593.1"/>
    <property type="molecule type" value="Genomic_DNA"/>
</dbReference>
<evidence type="ECO:0000313" key="4">
    <source>
        <dbReference type="Proteomes" id="UP000221734"/>
    </source>
</evidence>
<dbReference type="KEGG" id="kst:KSMBR1_1090"/>
<dbReference type="Proteomes" id="UP000221734">
    <property type="component" value="Chromosome Kuenenia_stuttgartiensis_MBR1"/>
</dbReference>
<dbReference type="Proteomes" id="UP000501926">
    <property type="component" value="Chromosome"/>
</dbReference>
<reference evidence="3" key="3">
    <citation type="submission" date="2017-10" db="EMBL/GenBank/DDBJ databases">
        <authorList>
            <person name="Banno H."/>
            <person name="Chua N.-H."/>
        </authorList>
    </citation>
    <scope>NUCLEOTIDE SEQUENCE [LARGE SCALE GENOMIC DNA]</scope>
    <source>
        <strain evidence="3">Kuenenia_mbr1_ru-nijmegen</strain>
    </source>
</reference>
<dbReference type="EMBL" id="CP049055">
    <property type="protein sequence ID" value="QII10815.1"/>
    <property type="molecule type" value="Genomic_DNA"/>
</dbReference>
<sequence length="107" mass="12363">MKIEETRISLINQLVGLVNKYCAKLKIEDDVQTLFFYYKKNWLSGSDRKLYIYSPSSEGKSSGLFGNGIREDIRIVVLSEEYFECAQKVAEEYEMVSQKTATIVRAF</sequence>
<reference evidence="4" key="4">
    <citation type="submission" date="2017-10" db="EMBL/GenBank/DDBJ databases">
        <authorList>
            <person name="Frank J."/>
        </authorList>
    </citation>
    <scope>NUCLEOTIDE SEQUENCE [LARGE SCALE GENOMIC DNA]</scope>
</reference>
<gene>
    <name evidence="2" type="ORF">KsCSTR_14360</name>
    <name evidence="3" type="ORF">KSMBR1_1090</name>
    <name evidence="1" type="ORF">kuste3031</name>
</gene>
<evidence type="ECO:0000313" key="5">
    <source>
        <dbReference type="Proteomes" id="UP000501926"/>
    </source>
</evidence>
<evidence type="ECO:0000313" key="3">
    <source>
        <dbReference type="EMBL" id="SOH03593.1"/>
    </source>
</evidence>
<name>Q1Q1A0_KUEST</name>
<proteinExistence type="predicted"/>
<reference evidence="1" key="2">
    <citation type="submission" date="2006-01" db="EMBL/GenBank/DDBJ databases">
        <authorList>
            <person name="Genoscope"/>
        </authorList>
    </citation>
    <scope>NUCLEOTIDE SEQUENCE</scope>
</reference>
<dbReference type="EMBL" id="CT573071">
    <property type="protein sequence ID" value="CAJ73786.1"/>
    <property type="molecule type" value="Genomic_DNA"/>
</dbReference>
<reference evidence="2 5" key="5">
    <citation type="submission" date="2020-02" db="EMBL/GenBank/DDBJ databases">
        <title>Newly sequenced genome of strain CSTR1 showed variability in Candidatus Kuenenia stuttgartiensis genomes.</title>
        <authorList>
            <person name="Ding C."/>
            <person name="Adrian L."/>
        </authorList>
    </citation>
    <scope>NUCLEOTIDE SEQUENCE [LARGE SCALE GENOMIC DNA]</scope>
    <source>
        <strain evidence="2 5">CSTR1</strain>
    </source>
</reference>
<organism evidence="1">
    <name type="scientific">Kuenenia stuttgartiensis</name>
    <dbReference type="NCBI Taxonomy" id="174633"/>
    <lineage>
        <taxon>Bacteria</taxon>
        <taxon>Pseudomonadati</taxon>
        <taxon>Planctomycetota</taxon>
        <taxon>Candidatus Brocadiia</taxon>
        <taxon>Candidatus Brocadiales</taxon>
        <taxon>Candidatus Brocadiaceae</taxon>
        <taxon>Candidatus Kuenenia</taxon>
    </lineage>
</organism>
<keyword evidence="4" id="KW-1185">Reference proteome</keyword>
<reference evidence="1" key="1">
    <citation type="journal article" date="2006" name="Nature">
        <title>Deciphering the evolution and metabolism of an anammox bacterium from a community genome.</title>
        <authorList>
            <person name="Strous M."/>
            <person name="Pelletier E."/>
            <person name="Mangenot S."/>
            <person name="Rattei T."/>
            <person name="Lehner A."/>
            <person name="Taylor M.W."/>
            <person name="Horn M."/>
            <person name="Daims H."/>
            <person name="Bartol-Mavel D."/>
            <person name="Wincker P."/>
            <person name="Barbe V."/>
            <person name="Fonknechten N."/>
            <person name="Vallenet D."/>
            <person name="Segurens B."/>
            <person name="Schenowitz-Truong C."/>
            <person name="Medigue C."/>
            <person name="Collingro A."/>
            <person name="Snel B."/>
            <person name="Dutilh B.E."/>
            <person name="OpDenCamp H.J.M."/>
            <person name="vanDerDrift C."/>
            <person name="Cirpus I."/>
            <person name="vanDePas-Schoonen K.T."/>
            <person name="Harhangi H.R."/>
            <person name="vanNiftrik L."/>
            <person name="Schmid M."/>
            <person name="Keltjens J."/>
            <person name="vanDeVossenberg J."/>
            <person name="Kartal B."/>
            <person name="Meier H."/>
            <person name="Frishman D."/>
            <person name="Huynen M.A."/>
            <person name="Mewes H."/>
            <person name="Weissenbach J."/>
            <person name="Jetten M.S.M."/>
            <person name="Wagner M."/>
            <person name="LePaslier D."/>
        </authorList>
    </citation>
    <scope>NUCLEOTIDE SEQUENCE</scope>
</reference>
<evidence type="ECO:0000313" key="1">
    <source>
        <dbReference type="EMBL" id="CAJ73786.1"/>
    </source>
</evidence>
<protein>
    <submittedName>
        <fullName evidence="1">Uncharacterized protein</fullName>
    </submittedName>
</protein>
<dbReference type="RefSeq" id="WP_099324399.1">
    <property type="nucleotide sequence ID" value="NZ_CP049055.1"/>
</dbReference>